<dbReference type="GO" id="GO:0043709">
    <property type="term" value="P:cell adhesion involved in single-species biofilm formation"/>
    <property type="evidence" value="ECO:0007669"/>
    <property type="project" value="TreeGrafter"/>
</dbReference>
<dbReference type="AlphaFoldDB" id="A0AAD2VVT5"/>
<proteinExistence type="inferred from homology"/>
<dbReference type="InterPro" id="IPR000259">
    <property type="entry name" value="Adhesion_dom_fimbrial"/>
</dbReference>
<evidence type="ECO:0000259" key="7">
    <source>
        <dbReference type="Pfam" id="PF22003"/>
    </source>
</evidence>
<accession>A0AAD2VVT5</accession>
<dbReference type="InterPro" id="IPR008966">
    <property type="entry name" value="Adhesion_dom_sf"/>
</dbReference>
<dbReference type="Gene3D" id="2.60.40.3310">
    <property type="match status" value="1"/>
</dbReference>
<dbReference type="PANTHER" id="PTHR33420">
    <property type="entry name" value="FIMBRIAL SUBUNIT ELFA-RELATED"/>
    <property type="match status" value="1"/>
</dbReference>
<dbReference type="EMBL" id="ABEXCJ050000009">
    <property type="protein sequence ID" value="EMR4591465.1"/>
    <property type="molecule type" value="Genomic_DNA"/>
</dbReference>
<feature type="domain" description="MrkD-like receptor binding" evidence="7">
    <location>
        <begin position="85"/>
        <end position="161"/>
    </location>
</feature>
<feature type="chain" id="PRO_5042269647" evidence="5">
    <location>
        <begin position="23"/>
        <end position="328"/>
    </location>
</feature>
<keyword evidence="4" id="KW-0281">Fimbrium</keyword>
<dbReference type="Pfam" id="PF22003">
    <property type="entry name" value="MrkDrd"/>
    <property type="match status" value="1"/>
</dbReference>
<protein>
    <submittedName>
        <fullName evidence="8">Fimbrial protein</fullName>
    </submittedName>
</protein>
<gene>
    <name evidence="9" type="ORF">M0K77_003827</name>
    <name evidence="8" type="ORF">M0K77_RS19135</name>
</gene>
<organism evidence="8">
    <name type="scientific">Providencia rettgeri</name>
    <dbReference type="NCBI Taxonomy" id="587"/>
    <lineage>
        <taxon>Bacteria</taxon>
        <taxon>Pseudomonadati</taxon>
        <taxon>Pseudomonadota</taxon>
        <taxon>Gammaproteobacteria</taxon>
        <taxon>Enterobacterales</taxon>
        <taxon>Morganellaceae</taxon>
        <taxon>Providencia</taxon>
    </lineage>
</organism>
<evidence type="ECO:0000259" key="6">
    <source>
        <dbReference type="Pfam" id="PF00419"/>
    </source>
</evidence>
<comment type="subcellular location">
    <subcellularLocation>
        <location evidence="1">Fimbrium</location>
    </subcellularLocation>
</comment>
<evidence type="ECO:0000256" key="2">
    <source>
        <dbReference type="ARBA" id="ARBA00006671"/>
    </source>
</evidence>
<dbReference type="PANTHER" id="PTHR33420:SF12">
    <property type="entry name" value="FIMBRIN-LIKE PROTEIN FIMI-RELATED"/>
    <property type="match status" value="1"/>
</dbReference>
<dbReference type="Pfam" id="PF00419">
    <property type="entry name" value="Fimbrial"/>
    <property type="match status" value="1"/>
</dbReference>
<evidence type="ECO:0000256" key="5">
    <source>
        <dbReference type="SAM" id="SignalP"/>
    </source>
</evidence>
<dbReference type="EMBL" id="ABEXCJ040000009">
    <property type="protein sequence ID" value="ELR5219278.1"/>
    <property type="molecule type" value="Genomic_DNA"/>
</dbReference>
<sequence length="328" mass="35988">MKKLIVNSVLAVGYLYAGHANAICVQNPALNNVITTVTPRTFNILYDDNSVRDLSIFEHRYVSGSPYAITTYPGTCGNIRWKYAYANSWKPNANYIASTNIPGIGVKIMHDRFYLNSGPEPFYAPYNNTHSTLRINTPMWTVTFIKTGRVTQSGALSSGAIGHALAYNPYPRTTFTLASLYFPTDQIKVNILQCSLKNNQSVYNIELGDWRDTQFTNIGDASDVIDVPITLTCNPGTNIKTTVTSSSGYIDQNTGKLALSGANKATGVAIQLLDKNNTPIKLNTKNISQSNVPEGDYILGWKARYIKTADKITPGSANASATVNIRYE</sequence>
<evidence type="ECO:0000256" key="1">
    <source>
        <dbReference type="ARBA" id="ARBA00004561"/>
    </source>
</evidence>
<name>A0AAD2VVT5_PRORE</name>
<comment type="similarity">
    <text evidence="2">Belongs to the fimbrial protein family.</text>
</comment>
<dbReference type="GO" id="GO:0009289">
    <property type="term" value="C:pilus"/>
    <property type="evidence" value="ECO:0007669"/>
    <property type="project" value="UniProtKB-SubCell"/>
</dbReference>
<dbReference type="SUPFAM" id="SSF49401">
    <property type="entry name" value="Bacterial adhesins"/>
    <property type="match status" value="1"/>
</dbReference>
<feature type="domain" description="Fimbrial-type adhesion" evidence="6">
    <location>
        <begin position="193"/>
        <end position="327"/>
    </location>
</feature>
<comment type="caution">
    <text evidence="8">The sequence shown here is derived from an EMBL/GenBank/DDBJ whole genome shotgun (WGS) entry which is preliminary data.</text>
</comment>
<evidence type="ECO:0000256" key="4">
    <source>
        <dbReference type="ARBA" id="ARBA00023263"/>
    </source>
</evidence>
<evidence type="ECO:0000313" key="8">
    <source>
        <dbReference type="EMBL" id="ELR5219278.1"/>
    </source>
</evidence>
<keyword evidence="3 5" id="KW-0732">Signal</keyword>
<dbReference type="InterPro" id="IPR036937">
    <property type="entry name" value="Adhesion_dom_fimbrial_sf"/>
</dbReference>
<dbReference type="InterPro" id="IPR054160">
    <property type="entry name" value="MrkD_recept-bd"/>
</dbReference>
<dbReference type="Gene3D" id="2.60.40.1090">
    <property type="entry name" value="Fimbrial-type adhesion domain"/>
    <property type="match status" value="1"/>
</dbReference>
<evidence type="ECO:0000313" key="9">
    <source>
        <dbReference type="EMBL" id="EMR4591465.1"/>
    </source>
</evidence>
<evidence type="ECO:0000256" key="3">
    <source>
        <dbReference type="ARBA" id="ARBA00022729"/>
    </source>
</evidence>
<reference evidence="8" key="1">
    <citation type="submission" date="2023-10" db="EMBL/GenBank/DDBJ databases">
        <authorList>
            <consortium name="Clinical and Environmental Microbiology Branch: Whole genome sequencing antimicrobial resistance pathogens in the healthcare setting"/>
        </authorList>
    </citation>
    <scope>NUCLEOTIDE SEQUENCE</scope>
    <source>
        <strain evidence="8">2020QW-00022</strain>
    </source>
</reference>
<dbReference type="InterPro" id="IPR050263">
    <property type="entry name" value="Bact_Fimbrial_Adh_Pro"/>
</dbReference>
<feature type="signal peptide" evidence="5">
    <location>
        <begin position="1"/>
        <end position="22"/>
    </location>
</feature>